<dbReference type="InterPro" id="IPR015915">
    <property type="entry name" value="Kelch-typ_b-propeller"/>
</dbReference>
<dbReference type="Proteomes" id="UP000887567">
    <property type="component" value="Unplaced"/>
</dbReference>
<accession>A0A913XNG3</accession>
<evidence type="ECO:0000313" key="4">
    <source>
        <dbReference type="EnsemblMetazoa" id="XP_020907186.1"/>
    </source>
</evidence>
<dbReference type="SUPFAM" id="SSF117281">
    <property type="entry name" value="Kelch motif"/>
    <property type="match status" value="1"/>
</dbReference>
<protein>
    <recommendedName>
        <fullName evidence="3">Muskelin N-terminal domain-containing protein</fullName>
    </recommendedName>
</protein>
<evidence type="ECO:0000313" key="5">
    <source>
        <dbReference type="Proteomes" id="UP000887567"/>
    </source>
</evidence>
<evidence type="ECO:0000259" key="3">
    <source>
        <dbReference type="Pfam" id="PF06588"/>
    </source>
</evidence>
<organism evidence="4 5">
    <name type="scientific">Exaiptasia diaphana</name>
    <name type="common">Tropical sea anemone</name>
    <name type="synonym">Aiptasia pulchella</name>
    <dbReference type="NCBI Taxonomy" id="2652724"/>
    <lineage>
        <taxon>Eukaryota</taxon>
        <taxon>Metazoa</taxon>
        <taxon>Cnidaria</taxon>
        <taxon>Anthozoa</taxon>
        <taxon>Hexacorallia</taxon>
        <taxon>Actiniaria</taxon>
        <taxon>Aiptasiidae</taxon>
        <taxon>Exaiptasia</taxon>
    </lineage>
</organism>
<dbReference type="KEGG" id="epa:110245267"/>
<dbReference type="Gene3D" id="2.60.120.260">
    <property type="entry name" value="Galactose-binding domain-like"/>
    <property type="match status" value="1"/>
</dbReference>
<dbReference type="InterPro" id="IPR010565">
    <property type="entry name" value="Muskelin_N"/>
</dbReference>
<dbReference type="InterPro" id="IPR052456">
    <property type="entry name" value="CTLH_complex_component"/>
</dbReference>
<dbReference type="SMART" id="SM00667">
    <property type="entry name" value="LisH"/>
    <property type="match status" value="1"/>
</dbReference>
<sequence>MADHPLAGENVQNLPFTIHKWSSFSANYYPENILVDKPNDQSSRWSSDSNYPPQFLTLKLARPAILTNITFGKYEKTHVCNLRKFKVYGGLHDEHMIELLQSGLKNDNVKEGFGLRHELEEKPFPCRFIKIVPIMSWGPSFNFSIWFIQLSGVDDPVIVNPSLEWFNTYREREAIRLCLKHFRQHNYTEAFESLQKKTRITLEHPMLTELHEKLVASGDFDMCERLVEQASEDSLFDHYLSRQDYKPKWMAISPIVKDEDLSSSRPGMRGGHQMVIDTDAQQIYLLGGWDGMSDLSDFWVYHVETGQWLCLSRNTELDGGPCARSCHKMCLDKDRKLIYTLGRYLDSESRNTMPLKSDFYVYDITANQWTLISDDTAAMGGPPLIFDHQICMDVTKSTIFVFGGRILTSSSSDERTPEPAFSGLYSYDCQTSTWTKLKNDCPELRSRIGHSMLLHSEKRLLYIFAGQRGKEFLSDFLQYNIDTHEVKIILDGHKKDADQVPAPGFTQRATIDPALDEIHVLSGLSKDKEKREDVVRNSFWVYNINNNKWSCVYKNENIGQQYWTKMQTVEPCPRFAHQLVYDDNHKVHYLFGGNPGKASLPKMRLDDFWSLKLFRPSKEQLLRKCQYLIRQQKFFELATVDPISALQYLQNDLSQTVDHDDTDETREVMNTFK</sequence>
<feature type="domain" description="Muskelin N-terminal" evidence="3">
    <location>
        <begin position="12"/>
        <end position="205"/>
    </location>
</feature>
<keyword evidence="1" id="KW-0880">Kelch repeat</keyword>
<dbReference type="PANTHER" id="PTHR15526">
    <property type="entry name" value="MUSKELIN"/>
    <property type="match status" value="1"/>
</dbReference>
<dbReference type="SUPFAM" id="SSF49785">
    <property type="entry name" value="Galactose-binding domain-like"/>
    <property type="match status" value="1"/>
</dbReference>
<dbReference type="EnsemblMetazoa" id="XM_021051527.2">
    <property type="protein sequence ID" value="XP_020907186.1"/>
    <property type="gene ID" value="LOC110245267"/>
</dbReference>
<dbReference type="Pfam" id="PF24681">
    <property type="entry name" value="Kelch_KLHDC2_KLHL20_DRC7"/>
    <property type="match status" value="1"/>
</dbReference>
<dbReference type="GO" id="GO:0005737">
    <property type="term" value="C:cytoplasm"/>
    <property type="evidence" value="ECO:0007669"/>
    <property type="project" value="TreeGrafter"/>
</dbReference>
<keyword evidence="5" id="KW-1185">Reference proteome</keyword>
<name>A0A913XNG3_EXADI</name>
<dbReference type="OrthoDB" id="10052615at2759"/>
<dbReference type="Pfam" id="PF06588">
    <property type="entry name" value="Muskelin_N"/>
    <property type="match status" value="1"/>
</dbReference>
<evidence type="ECO:0000256" key="2">
    <source>
        <dbReference type="ARBA" id="ARBA00022737"/>
    </source>
</evidence>
<dbReference type="InterPro" id="IPR006652">
    <property type="entry name" value="Kelch_1"/>
</dbReference>
<dbReference type="OMA" id="NKQDYKH"/>
<dbReference type="GeneID" id="110245267"/>
<dbReference type="InterPro" id="IPR006594">
    <property type="entry name" value="LisH"/>
</dbReference>
<dbReference type="Pfam" id="PF01344">
    <property type="entry name" value="Kelch_1"/>
    <property type="match status" value="1"/>
</dbReference>
<reference evidence="4" key="1">
    <citation type="submission" date="2022-11" db="UniProtKB">
        <authorList>
            <consortium name="EnsemblMetazoa"/>
        </authorList>
    </citation>
    <scope>IDENTIFICATION</scope>
</reference>
<evidence type="ECO:0000256" key="1">
    <source>
        <dbReference type="ARBA" id="ARBA00022441"/>
    </source>
</evidence>
<dbReference type="AlphaFoldDB" id="A0A913XNG3"/>
<dbReference type="PROSITE" id="PS50896">
    <property type="entry name" value="LISH"/>
    <property type="match status" value="1"/>
</dbReference>
<dbReference type="Gene3D" id="2.120.10.80">
    <property type="entry name" value="Kelch-type beta propeller"/>
    <property type="match status" value="2"/>
</dbReference>
<dbReference type="PANTHER" id="PTHR15526:SF5">
    <property type="entry name" value="MUSKELIN"/>
    <property type="match status" value="1"/>
</dbReference>
<dbReference type="InterPro" id="IPR008979">
    <property type="entry name" value="Galactose-bd-like_sf"/>
</dbReference>
<dbReference type="RefSeq" id="XP_020907186.1">
    <property type="nucleotide sequence ID" value="XM_021051527.2"/>
</dbReference>
<keyword evidence="2" id="KW-0677">Repeat</keyword>
<dbReference type="FunFam" id="2.60.120.260:FF:000066">
    <property type="entry name" value="Muskelin 1"/>
    <property type="match status" value="1"/>
</dbReference>
<proteinExistence type="predicted"/>